<dbReference type="EMBL" id="MHNF01000011">
    <property type="protein sequence ID" value="OGZ41565.1"/>
    <property type="molecule type" value="Genomic_DNA"/>
</dbReference>
<organism evidence="1 2">
    <name type="scientific">Candidatus Portnoybacteria bacterium RIFCSPLOWO2_02_FULL_39_11</name>
    <dbReference type="NCBI Taxonomy" id="1802001"/>
    <lineage>
        <taxon>Bacteria</taxon>
        <taxon>Candidatus Portnoyibacteriota</taxon>
    </lineage>
</organism>
<name>A0A1G2FTZ4_9BACT</name>
<dbReference type="InterPro" id="IPR003462">
    <property type="entry name" value="ODC_Mu_crystall"/>
</dbReference>
<sequence length="322" mass="36879">MIYLNEENLKQIGINWNETIEVIEDAVMCLNNKDFSQPIKPYLRYRDLKNRIIAMPAYVGGGFNVVGIKWIASFPDNIKKGIARANSVVVLNNADTGEPTAIINTALLSIIRTVSVSGLMTKYFDKTRKLQNFNLGIIGFGPIGQYHLKMFMDLFGDRIEKFFLYDIKPINKDLINCKHKDKIVITDSWEDAYSDSDIFVTCTVSRDRYIDKKPKKGSLQLNVSLRDYKAEAFGYFKDNIVVDNWDEVCRENTDIEMMHKEKGLNKEDVKDISDVVCRNFLGKTEEGSAVMFNPMGMGIFDIAIGQYYYDQARDKKTGKELE</sequence>
<proteinExistence type="predicted"/>
<dbReference type="InterPro" id="IPR023401">
    <property type="entry name" value="ODC_N"/>
</dbReference>
<dbReference type="SUPFAM" id="SSF51735">
    <property type="entry name" value="NAD(P)-binding Rossmann-fold domains"/>
    <property type="match status" value="1"/>
</dbReference>
<dbReference type="PANTHER" id="PTHR13812">
    <property type="entry name" value="KETIMINE REDUCTASE MU-CRYSTALLIN"/>
    <property type="match status" value="1"/>
</dbReference>
<dbReference type="InterPro" id="IPR036291">
    <property type="entry name" value="NAD(P)-bd_dom_sf"/>
</dbReference>
<dbReference type="PANTHER" id="PTHR13812:SF19">
    <property type="entry name" value="KETIMINE REDUCTASE MU-CRYSTALLIN"/>
    <property type="match status" value="1"/>
</dbReference>
<comment type="caution">
    <text evidence="1">The sequence shown here is derived from an EMBL/GenBank/DDBJ whole genome shotgun (WGS) entry which is preliminary data.</text>
</comment>
<dbReference type="AlphaFoldDB" id="A0A1G2FTZ4"/>
<evidence type="ECO:0000313" key="1">
    <source>
        <dbReference type="EMBL" id="OGZ41565.1"/>
    </source>
</evidence>
<dbReference type="PIRSF" id="PIRSF001439">
    <property type="entry name" value="CryM"/>
    <property type="match status" value="1"/>
</dbReference>
<dbReference type="Gene3D" id="3.40.50.720">
    <property type="entry name" value="NAD(P)-binding Rossmann-like Domain"/>
    <property type="match status" value="1"/>
</dbReference>
<dbReference type="Gene3D" id="3.30.1780.10">
    <property type="entry name" value="ornithine cyclodeaminase, domain 1"/>
    <property type="match status" value="1"/>
</dbReference>
<evidence type="ECO:0000313" key="2">
    <source>
        <dbReference type="Proteomes" id="UP000177126"/>
    </source>
</evidence>
<dbReference type="GO" id="GO:0005737">
    <property type="term" value="C:cytoplasm"/>
    <property type="evidence" value="ECO:0007669"/>
    <property type="project" value="TreeGrafter"/>
</dbReference>
<reference evidence="1 2" key="1">
    <citation type="journal article" date="2016" name="Nat. Commun.">
        <title>Thousands of microbial genomes shed light on interconnected biogeochemical processes in an aquifer system.</title>
        <authorList>
            <person name="Anantharaman K."/>
            <person name="Brown C.T."/>
            <person name="Hug L.A."/>
            <person name="Sharon I."/>
            <person name="Castelle C.J."/>
            <person name="Probst A.J."/>
            <person name="Thomas B.C."/>
            <person name="Singh A."/>
            <person name="Wilkins M.J."/>
            <person name="Karaoz U."/>
            <person name="Brodie E.L."/>
            <person name="Williams K.H."/>
            <person name="Hubbard S.S."/>
            <person name="Banfield J.F."/>
        </authorList>
    </citation>
    <scope>NUCLEOTIDE SEQUENCE [LARGE SCALE GENOMIC DNA]</scope>
</reference>
<gene>
    <name evidence="1" type="ORF">A3B04_01265</name>
</gene>
<dbReference type="Proteomes" id="UP000177126">
    <property type="component" value="Unassembled WGS sequence"/>
</dbReference>
<protein>
    <submittedName>
        <fullName evidence="1">2,3-diaminopropionate biosynthesis protein SbnB</fullName>
    </submittedName>
</protein>
<accession>A0A1G2FTZ4</accession>
<dbReference type="Pfam" id="PF02423">
    <property type="entry name" value="OCD_Mu_crystall"/>
    <property type="match status" value="1"/>
</dbReference>